<dbReference type="PANTHER" id="PTHR37422:SF13">
    <property type="entry name" value="LIPOPOLYSACCHARIDE BIOSYNTHESIS PROTEIN PA4999-RELATED"/>
    <property type="match status" value="1"/>
</dbReference>
<name>U3C134_9VIBR</name>
<dbReference type="InterPro" id="IPR051533">
    <property type="entry name" value="WaaL-like"/>
</dbReference>
<dbReference type="GO" id="GO:0016020">
    <property type="term" value="C:membrane"/>
    <property type="evidence" value="ECO:0007669"/>
    <property type="project" value="UniProtKB-SubCell"/>
</dbReference>
<dbReference type="Pfam" id="PF04932">
    <property type="entry name" value="Wzy_C"/>
    <property type="match status" value="1"/>
</dbReference>
<proteinExistence type="predicted"/>
<comment type="subcellular location">
    <subcellularLocation>
        <location evidence="1">Membrane</location>
        <topology evidence="1">Multi-pass membrane protein</topology>
    </subcellularLocation>
</comment>
<evidence type="ECO:0000256" key="4">
    <source>
        <dbReference type="ARBA" id="ARBA00023136"/>
    </source>
</evidence>
<keyword evidence="4 5" id="KW-0472">Membrane</keyword>
<organism evidence="7 8">
    <name type="scientific">Vibrio azureus NBRC 104587</name>
    <dbReference type="NCBI Taxonomy" id="1219077"/>
    <lineage>
        <taxon>Bacteria</taxon>
        <taxon>Pseudomonadati</taxon>
        <taxon>Pseudomonadota</taxon>
        <taxon>Gammaproteobacteria</taxon>
        <taxon>Vibrionales</taxon>
        <taxon>Vibrionaceae</taxon>
        <taxon>Vibrio</taxon>
    </lineage>
</organism>
<protein>
    <recommendedName>
        <fullName evidence="6">O-antigen ligase-related domain-containing protein</fullName>
    </recommendedName>
</protein>
<feature type="transmembrane region" description="Helical" evidence="5">
    <location>
        <begin position="324"/>
        <end position="344"/>
    </location>
</feature>
<evidence type="ECO:0000256" key="5">
    <source>
        <dbReference type="SAM" id="Phobius"/>
    </source>
</evidence>
<evidence type="ECO:0000256" key="1">
    <source>
        <dbReference type="ARBA" id="ARBA00004141"/>
    </source>
</evidence>
<keyword evidence="8" id="KW-1185">Reference proteome</keyword>
<dbReference type="AlphaFoldDB" id="U3C134"/>
<feature type="transmembrane region" description="Helical" evidence="5">
    <location>
        <begin position="12"/>
        <end position="31"/>
    </location>
</feature>
<dbReference type="STRING" id="1219077.VAZ01S_022_00120"/>
<evidence type="ECO:0000256" key="3">
    <source>
        <dbReference type="ARBA" id="ARBA00022989"/>
    </source>
</evidence>
<feature type="transmembrane region" description="Helical" evidence="5">
    <location>
        <begin position="145"/>
        <end position="170"/>
    </location>
</feature>
<evidence type="ECO:0000313" key="8">
    <source>
        <dbReference type="Proteomes" id="UP000016567"/>
    </source>
</evidence>
<sequence length="405" mass="45237">MNTKKLPLKEKIGYLISLPPFLWIFSGQLTTNHAYKALVGLISISLVISCCYYGPKAILSNLTSNRWLQILALMLLSAILFQEYNNGSSTGMLRAYACMLVLFISIPTFESRRIFSKLHWYLLLSSIVLLTSSFLHAHIWHTPRALWPINAITFTTISAVVAACSLIYALLSSSKRVRSVGLLSFTLSLNSILIGQTRGVILALVVAAAIIIILTYRKKQLLVNRLAIVGVLSIFSIILNSSSIIGRINSTKNEITHLKQAQYTTSIGIRLQLWSSSIYPITDNPLLGIGDQHQEYRQKLFEQKLLKKEFIAWDHYHNQYVDKLVRNGLIGLMLFLLLVTYPLTQLQRLDFLPRLIVIGTISVCATAALTDVPLTHVQPFIIFVSLISLCLAQGTNTGRPCESSS</sequence>
<dbReference type="eggNOG" id="COG3307">
    <property type="taxonomic scope" value="Bacteria"/>
</dbReference>
<accession>U3C134</accession>
<dbReference type="PANTHER" id="PTHR37422">
    <property type="entry name" value="TEICHURONIC ACID BIOSYNTHESIS PROTEIN TUAE"/>
    <property type="match status" value="1"/>
</dbReference>
<reference evidence="7 8" key="1">
    <citation type="submission" date="2013-09" db="EMBL/GenBank/DDBJ databases">
        <title>Whole genome shotgun sequence of Vibrio azureus NBRC 104587.</title>
        <authorList>
            <person name="Isaki S."/>
            <person name="Hosoyama A."/>
            <person name="Numata M."/>
            <person name="Hashimoto M."/>
            <person name="Hosoyama Y."/>
            <person name="Tsuchikane K."/>
            <person name="Noguchi M."/>
            <person name="Hirakata S."/>
            <person name="Ichikawa N."/>
            <person name="Ohji S."/>
            <person name="Yamazoe A."/>
            <person name="Fujita N."/>
        </authorList>
    </citation>
    <scope>NUCLEOTIDE SEQUENCE [LARGE SCALE GENOMIC DNA]</scope>
    <source>
        <strain evidence="7 8">NBRC 104587</strain>
    </source>
</reference>
<feature type="transmembrane region" description="Helical" evidence="5">
    <location>
        <begin position="37"/>
        <end position="55"/>
    </location>
</feature>
<dbReference type="EMBL" id="BATL01000022">
    <property type="protein sequence ID" value="GAD75219.1"/>
    <property type="molecule type" value="Genomic_DNA"/>
</dbReference>
<keyword evidence="2 5" id="KW-0812">Transmembrane</keyword>
<feature type="transmembrane region" description="Helical" evidence="5">
    <location>
        <begin position="91"/>
        <end position="109"/>
    </location>
</feature>
<dbReference type="InterPro" id="IPR007016">
    <property type="entry name" value="O-antigen_ligase-rel_domated"/>
</dbReference>
<evidence type="ECO:0000313" key="7">
    <source>
        <dbReference type="EMBL" id="GAD75219.1"/>
    </source>
</evidence>
<feature type="transmembrane region" description="Helical" evidence="5">
    <location>
        <begin position="228"/>
        <end position="248"/>
    </location>
</feature>
<gene>
    <name evidence="7" type="ORF">VAZ01S_022_00120</name>
</gene>
<feature type="transmembrane region" description="Helical" evidence="5">
    <location>
        <begin position="121"/>
        <end position="139"/>
    </location>
</feature>
<comment type="caution">
    <text evidence="7">The sequence shown here is derived from an EMBL/GenBank/DDBJ whole genome shotgun (WGS) entry which is preliminary data.</text>
</comment>
<feature type="transmembrane region" description="Helical" evidence="5">
    <location>
        <begin position="67"/>
        <end position="85"/>
    </location>
</feature>
<evidence type="ECO:0000259" key="6">
    <source>
        <dbReference type="Pfam" id="PF04932"/>
    </source>
</evidence>
<dbReference type="Proteomes" id="UP000016567">
    <property type="component" value="Unassembled WGS sequence"/>
</dbReference>
<feature type="transmembrane region" description="Helical" evidence="5">
    <location>
        <begin position="200"/>
        <end position="216"/>
    </location>
</feature>
<evidence type="ECO:0000256" key="2">
    <source>
        <dbReference type="ARBA" id="ARBA00022692"/>
    </source>
</evidence>
<feature type="domain" description="O-antigen ligase-related" evidence="6">
    <location>
        <begin position="184"/>
        <end position="336"/>
    </location>
</feature>
<keyword evidence="3 5" id="KW-1133">Transmembrane helix</keyword>
<dbReference type="OrthoDB" id="6358855at2"/>
<dbReference type="RefSeq" id="WP_021708980.1">
    <property type="nucleotide sequence ID" value="NZ_BAOB01000145.1"/>
</dbReference>